<protein>
    <submittedName>
        <fullName evidence="1">Uncharacterized protein</fullName>
    </submittedName>
</protein>
<name>A0A2S2QNW8_9HEMI</name>
<gene>
    <name evidence="1" type="ORF">g.86772</name>
</gene>
<sequence length="99" mass="11493">MGYDAFKDPCIRLARWKRSDGKNVLNRGRDEVLARRRRPSLYENGFHAKWFFGKGFGVDAIFARAQRILIVSSGMFSAFLKFPSFRGVARYLIFVHDTD</sequence>
<reference evidence="1" key="1">
    <citation type="submission" date="2018-04" db="EMBL/GenBank/DDBJ databases">
        <title>Transcriptome assembly of Sipha flava.</title>
        <authorList>
            <person name="Scully E.D."/>
            <person name="Geib S.M."/>
            <person name="Palmer N.A."/>
            <person name="Koch K."/>
            <person name="Bradshaw J."/>
            <person name="Heng-Moss T."/>
            <person name="Sarath G."/>
        </authorList>
    </citation>
    <scope>NUCLEOTIDE SEQUENCE</scope>
</reference>
<accession>A0A2S2QNW8</accession>
<evidence type="ECO:0000313" key="1">
    <source>
        <dbReference type="EMBL" id="MBY79425.1"/>
    </source>
</evidence>
<dbReference type="AlphaFoldDB" id="A0A2S2QNW8"/>
<organism evidence="1">
    <name type="scientific">Sipha flava</name>
    <name type="common">yellow sugarcane aphid</name>
    <dbReference type="NCBI Taxonomy" id="143950"/>
    <lineage>
        <taxon>Eukaryota</taxon>
        <taxon>Metazoa</taxon>
        <taxon>Ecdysozoa</taxon>
        <taxon>Arthropoda</taxon>
        <taxon>Hexapoda</taxon>
        <taxon>Insecta</taxon>
        <taxon>Pterygota</taxon>
        <taxon>Neoptera</taxon>
        <taxon>Paraneoptera</taxon>
        <taxon>Hemiptera</taxon>
        <taxon>Sternorrhyncha</taxon>
        <taxon>Aphidomorpha</taxon>
        <taxon>Aphidoidea</taxon>
        <taxon>Aphididae</taxon>
        <taxon>Sipha</taxon>
    </lineage>
</organism>
<dbReference type="EMBL" id="GGMS01010222">
    <property type="protein sequence ID" value="MBY79425.1"/>
    <property type="molecule type" value="Transcribed_RNA"/>
</dbReference>
<proteinExistence type="predicted"/>